<feature type="non-terminal residue" evidence="1">
    <location>
        <position position="10"/>
    </location>
</feature>
<comment type="caution">
    <text evidence="1">The sequence shown here is derived from an EMBL/GenBank/DDBJ whole genome shotgun (WGS) entry which is preliminary data.</text>
</comment>
<accession>A0A392U7H9</accession>
<evidence type="ECO:0000313" key="2">
    <source>
        <dbReference type="Proteomes" id="UP000265520"/>
    </source>
</evidence>
<proteinExistence type="predicted"/>
<dbReference type="EMBL" id="LXQA010741781">
    <property type="protein sequence ID" value="MCI68734.1"/>
    <property type="molecule type" value="Genomic_DNA"/>
</dbReference>
<protein>
    <submittedName>
        <fullName evidence="1">Uncharacterized protein</fullName>
    </submittedName>
</protein>
<dbReference type="Proteomes" id="UP000265520">
    <property type="component" value="Unassembled WGS sequence"/>
</dbReference>
<name>A0A392U7H9_9FABA</name>
<keyword evidence="2" id="KW-1185">Reference proteome</keyword>
<evidence type="ECO:0000313" key="1">
    <source>
        <dbReference type="EMBL" id="MCI68734.1"/>
    </source>
</evidence>
<reference evidence="1 2" key="1">
    <citation type="journal article" date="2018" name="Front. Plant Sci.">
        <title>Red Clover (Trifolium pratense) and Zigzag Clover (T. medium) - A Picture of Genomic Similarities and Differences.</title>
        <authorList>
            <person name="Dluhosova J."/>
            <person name="Istvanek J."/>
            <person name="Nedelnik J."/>
            <person name="Repkova J."/>
        </authorList>
    </citation>
    <scope>NUCLEOTIDE SEQUENCE [LARGE SCALE GENOMIC DNA]</scope>
    <source>
        <strain evidence="2">cv. 10/8</strain>
        <tissue evidence="1">Leaf</tissue>
    </source>
</reference>
<organism evidence="1 2">
    <name type="scientific">Trifolium medium</name>
    <dbReference type="NCBI Taxonomy" id="97028"/>
    <lineage>
        <taxon>Eukaryota</taxon>
        <taxon>Viridiplantae</taxon>
        <taxon>Streptophyta</taxon>
        <taxon>Embryophyta</taxon>
        <taxon>Tracheophyta</taxon>
        <taxon>Spermatophyta</taxon>
        <taxon>Magnoliopsida</taxon>
        <taxon>eudicotyledons</taxon>
        <taxon>Gunneridae</taxon>
        <taxon>Pentapetalae</taxon>
        <taxon>rosids</taxon>
        <taxon>fabids</taxon>
        <taxon>Fabales</taxon>
        <taxon>Fabaceae</taxon>
        <taxon>Papilionoideae</taxon>
        <taxon>50 kb inversion clade</taxon>
        <taxon>NPAAA clade</taxon>
        <taxon>Hologalegina</taxon>
        <taxon>IRL clade</taxon>
        <taxon>Trifolieae</taxon>
        <taxon>Trifolium</taxon>
    </lineage>
</organism>
<sequence>MGGGEDRDEG</sequence>